<feature type="region of interest" description="Disordered" evidence="1">
    <location>
        <begin position="383"/>
        <end position="421"/>
    </location>
</feature>
<gene>
    <name evidence="2" type="ORF">G443_002230</name>
</gene>
<reference evidence="2 3" key="1">
    <citation type="submission" date="2013-07" db="EMBL/GenBank/DDBJ databases">
        <authorList>
            <consortium name="DOE Joint Genome Institute"/>
            <person name="Reeve W."/>
            <person name="Huntemann M."/>
            <person name="Han J."/>
            <person name="Chen A."/>
            <person name="Kyrpides N."/>
            <person name="Mavromatis K."/>
            <person name="Markowitz V."/>
            <person name="Palaniappan K."/>
            <person name="Ivanova N."/>
            <person name="Schaumberg A."/>
            <person name="Pati A."/>
            <person name="Liolios K."/>
            <person name="Nordberg H.P."/>
            <person name="Cantor M.N."/>
            <person name="Hua S.X."/>
            <person name="Woyke T."/>
        </authorList>
    </citation>
    <scope>NUCLEOTIDE SEQUENCE [LARGE SCALE GENOMIC DNA]</scope>
    <source>
        <strain evidence="2 3">DSM 43889</strain>
    </source>
</reference>
<dbReference type="InterPro" id="IPR013494">
    <property type="entry name" value="CHP02678"/>
</dbReference>
<accession>A0ABT1JHH9</accession>
<reference evidence="2 3" key="2">
    <citation type="submission" date="2022-06" db="EMBL/GenBank/DDBJ databases">
        <title>Genomic Encyclopedia of Type Strains, Phase I: the one thousand microbial genomes (KMG-I) project.</title>
        <authorList>
            <person name="Kyrpides N."/>
        </authorList>
    </citation>
    <scope>NUCLEOTIDE SEQUENCE [LARGE SCALE GENOMIC DNA]</scope>
    <source>
        <strain evidence="2 3">DSM 43889</strain>
    </source>
</reference>
<evidence type="ECO:0000313" key="3">
    <source>
        <dbReference type="Proteomes" id="UP000791080"/>
    </source>
</evidence>
<sequence>MSAPRGDRTRRSTSGRHAGLALLDELPDIDAADVARCARVLLRRPLLRADGPDGDLLPLVYRHRAVLVELFTTVLGYRLVVERRFARLYKTGPGQDATRGEPGLTPRAYAYFALAVACLTGAGRQILLSRLVADIRAAAVEAGIAVVDDYADRRALTAGLRHLVALGVITETEGTVGPWSNEAPTEALITVDTDLLALLVAGPLREAEDGADLVVLAARPGARGVEHTLRRRLVEDPVITHAELTDAESTWLRRNQRRESVLLDRAFGLMTETRVEGVAVTDPEEYLTDVVFPGTGTVARIALLALPELLGLREPDADGTHPVTTAEVFQTCDDLVNAYPAAWSRQATEDPHQLCREVLALLERLGLATSDGRGGWSLSPAAHRWAPTADDQPLSSGAGRALREPAEPPSAPPVWSLFDEG</sequence>
<dbReference type="RefSeq" id="WP_245588657.1">
    <property type="nucleotide sequence ID" value="NZ_AUBJ02000001.1"/>
</dbReference>
<evidence type="ECO:0000256" key="1">
    <source>
        <dbReference type="SAM" id="MobiDB-lite"/>
    </source>
</evidence>
<evidence type="ECO:0000313" key="2">
    <source>
        <dbReference type="EMBL" id="MCP2331960.1"/>
    </source>
</evidence>
<dbReference type="NCBIfam" id="TIGR02678">
    <property type="entry name" value="TIGR02678 family protein"/>
    <property type="match status" value="1"/>
</dbReference>
<dbReference type="EMBL" id="AUBJ02000001">
    <property type="protein sequence ID" value="MCP2331960.1"/>
    <property type="molecule type" value="Genomic_DNA"/>
</dbReference>
<dbReference type="Proteomes" id="UP000791080">
    <property type="component" value="Unassembled WGS sequence"/>
</dbReference>
<dbReference type="Pfam" id="PF09661">
    <property type="entry name" value="DUF2398"/>
    <property type="match status" value="1"/>
</dbReference>
<protein>
    <submittedName>
        <fullName evidence="2">TIGR02678 family protein</fullName>
    </submittedName>
</protein>
<proteinExistence type="predicted"/>
<organism evidence="2 3">
    <name type="scientific">Actinoalloteichus caeruleus DSM 43889</name>
    <dbReference type="NCBI Taxonomy" id="1120930"/>
    <lineage>
        <taxon>Bacteria</taxon>
        <taxon>Bacillati</taxon>
        <taxon>Actinomycetota</taxon>
        <taxon>Actinomycetes</taxon>
        <taxon>Pseudonocardiales</taxon>
        <taxon>Pseudonocardiaceae</taxon>
        <taxon>Actinoalloteichus</taxon>
        <taxon>Actinoalloteichus cyanogriseus</taxon>
    </lineage>
</organism>
<name>A0ABT1JHH9_ACTCY</name>
<keyword evidence="3" id="KW-1185">Reference proteome</keyword>
<comment type="caution">
    <text evidence="2">The sequence shown here is derived from an EMBL/GenBank/DDBJ whole genome shotgun (WGS) entry which is preliminary data.</text>
</comment>